<feature type="compositionally biased region" description="Low complexity" evidence="1">
    <location>
        <begin position="165"/>
        <end position="177"/>
    </location>
</feature>
<comment type="caution">
    <text evidence="3">The sequence shown here is derived from an EMBL/GenBank/DDBJ whole genome shotgun (WGS) entry which is preliminary data.</text>
</comment>
<dbReference type="Proteomes" id="UP001596435">
    <property type="component" value="Unassembled WGS sequence"/>
</dbReference>
<feature type="region of interest" description="Disordered" evidence="1">
    <location>
        <begin position="163"/>
        <end position="187"/>
    </location>
</feature>
<keyword evidence="2" id="KW-1133">Transmembrane helix</keyword>
<evidence type="ECO:0000313" key="3">
    <source>
        <dbReference type="EMBL" id="MFC7178125.1"/>
    </source>
</evidence>
<dbReference type="InterPro" id="IPR029046">
    <property type="entry name" value="LolA/LolB/LppX"/>
</dbReference>
<proteinExistence type="predicted"/>
<dbReference type="InterPro" id="IPR052944">
    <property type="entry name" value="Sporulation_related"/>
</dbReference>
<reference evidence="4" key="1">
    <citation type="journal article" date="2019" name="Int. J. Syst. Evol. Microbiol.">
        <title>The Global Catalogue of Microorganisms (GCM) 10K type strain sequencing project: providing services to taxonomists for standard genome sequencing and annotation.</title>
        <authorList>
            <consortium name="The Broad Institute Genomics Platform"/>
            <consortium name="The Broad Institute Genome Sequencing Center for Infectious Disease"/>
            <person name="Wu L."/>
            <person name="Ma J."/>
        </authorList>
    </citation>
    <scope>NUCLEOTIDE SEQUENCE [LARGE SCALE GENOMIC DNA]</scope>
    <source>
        <strain evidence="4">CGMCC 1.12859</strain>
    </source>
</reference>
<gene>
    <name evidence="3" type="ORF">ACFQMG_00940</name>
</gene>
<feature type="compositionally biased region" description="Low complexity" evidence="1">
    <location>
        <begin position="294"/>
        <end position="313"/>
    </location>
</feature>
<evidence type="ECO:0000256" key="1">
    <source>
        <dbReference type="SAM" id="MobiDB-lite"/>
    </source>
</evidence>
<dbReference type="PROSITE" id="PS51318">
    <property type="entry name" value="TAT"/>
    <property type="match status" value="1"/>
</dbReference>
<evidence type="ECO:0000313" key="4">
    <source>
        <dbReference type="Proteomes" id="UP001596435"/>
    </source>
</evidence>
<feature type="region of interest" description="Disordered" evidence="1">
    <location>
        <begin position="290"/>
        <end position="313"/>
    </location>
</feature>
<keyword evidence="4" id="KW-1185">Reference proteome</keyword>
<evidence type="ECO:0000256" key="2">
    <source>
        <dbReference type="SAM" id="Phobius"/>
    </source>
</evidence>
<dbReference type="Gene3D" id="2.50.20.10">
    <property type="entry name" value="Lipoprotein localisation LolA/LolB/LppX"/>
    <property type="match status" value="1"/>
</dbReference>
<sequence>MSEMTEQPEPVAYRSRRRALVRVAVPIAVVAAVGAGIGLVPALASDNGPSLPSVTAQQLVAKALGSDTQALSGTVQVKADLGVPTQLLGLAGGAAGSRKAGGADPTAKLTALLGGQHTLQVAVDGPDHQRVGLVEDLAGYELVHNGADVWAWDSSSNEAQHLKAPQDAAGRAAARQPSGPVSGLPVTPQEAAGRFLAMSAGTTSVTVDGTTTVAGRSAYRLVVKPLQKGSTIGQVRIAVDAATGVPLSVQAMAAAGGTALDVHFSSVSFAKPAASAFVFTVPKGAKVTEHGADGARAGKGAPAPEPAGTAPRPKVVGEGWTSVVEAALPTGGPASGDAHGGKGATGALGSLSMLKGFGKQVTGGTLISTKVLNVLVTDDGRVFAGAVTLPVLQSAAGVK</sequence>
<dbReference type="SUPFAM" id="SSF89392">
    <property type="entry name" value="Prokaryotic lipoproteins and lipoprotein localization factors"/>
    <property type="match status" value="1"/>
</dbReference>
<accession>A0ABW2FP79</accession>
<protein>
    <submittedName>
        <fullName evidence="3">Outer membrane lipoprotein carrier protein LolA</fullName>
    </submittedName>
</protein>
<dbReference type="EMBL" id="JBHTAJ010000001">
    <property type="protein sequence ID" value="MFC7178125.1"/>
    <property type="molecule type" value="Genomic_DNA"/>
</dbReference>
<dbReference type="PANTHER" id="PTHR37507:SF2">
    <property type="entry name" value="SPORULATION PROTEIN YDCC"/>
    <property type="match status" value="1"/>
</dbReference>
<name>A0ABW2FP79_9ACTN</name>
<feature type="transmembrane region" description="Helical" evidence="2">
    <location>
        <begin position="20"/>
        <end position="44"/>
    </location>
</feature>
<dbReference type="PANTHER" id="PTHR37507">
    <property type="entry name" value="SPORULATION PROTEIN YDCC"/>
    <property type="match status" value="1"/>
</dbReference>
<keyword evidence="2" id="KW-0472">Membrane</keyword>
<organism evidence="3 4">
    <name type="scientific">Kitasatospora paranensis</name>
    <dbReference type="NCBI Taxonomy" id="258053"/>
    <lineage>
        <taxon>Bacteria</taxon>
        <taxon>Bacillati</taxon>
        <taxon>Actinomycetota</taxon>
        <taxon>Actinomycetes</taxon>
        <taxon>Kitasatosporales</taxon>
        <taxon>Streptomycetaceae</taxon>
        <taxon>Kitasatospora</taxon>
    </lineage>
</organism>
<dbReference type="InterPro" id="IPR006311">
    <property type="entry name" value="TAT_signal"/>
</dbReference>
<dbReference type="RefSeq" id="WP_345707096.1">
    <property type="nucleotide sequence ID" value="NZ_BAABKV010000001.1"/>
</dbReference>
<keyword evidence="3" id="KW-0449">Lipoprotein</keyword>
<keyword evidence="2" id="KW-0812">Transmembrane</keyword>